<dbReference type="PANTHER" id="PTHR21666">
    <property type="entry name" value="PEPTIDASE-RELATED"/>
    <property type="match status" value="1"/>
</dbReference>
<evidence type="ECO:0000259" key="3">
    <source>
        <dbReference type="Pfam" id="PF01551"/>
    </source>
</evidence>
<dbReference type="Proteomes" id="UP000216311">
    <property type="component" value="Unassembled WGS sequence"/>
</dbReference>
<feature type="region of interest" description="Disordered" evidence="1">
    <location>
        <begin position="38"/>
        <end position="73"/>
    </location>
</feature>
<sequence length="228" mass="23183">MISAPPEDRTPMIRTPLLAGVASAALLALPGAAWAEPTPTATVAPSGGPSATPNTSATPTPTRTPAAPLAPPPCAPLPAGTYTMGARWSAVGSWARYHTGQDFPARVGTPVLAVADGIVEGPAAGAAWAGTHVVIRHANGGATMYTFLSTLLVRPGDRVAAGQQIGAVGMTGRTFGPHLHLEYYPPGTRPGEVYTSADPYAWLLTRPCEKRVAPAGPEHTGGLAKTGS</sequence>
<protein>
    <recommendedName>
        <fullName evidence="3">M23ase beta-sheet core domain-containing protein</fullName>
    </recommendedName>
</protein>
<dbReference type="InterPro" id="IPR016047">
    <property type="entry name" value="M23ase_b-sheet_dom"/>
</dbReference>
<accession>A0A255GZH1</accession>
<reference evidence="4 5" key="1">
    <citation type="submission" date="2017-07" db="EMBL/GenBank/DDBJ databases">
        <title>Draft whole genome sequences of clinical Proprionibacteriaceae strains.</title>
        <authorList>
            <person name="Bernier A.-M."/>
            <person name="Bernard K."/>
            <person name="Domingo M.-C."/>
        </authorList>
    </citation>
    <scope>NUCLEOTIDE SEQUENCE [LARGE SCALE GENOMIC DNA]</scope>
    <source>
        <strain evidence="4 5">NML 130396</strain>
    </source>
</reference>
<dbReference type="Pfam" id="PF01551">
    <property type="entry name" value="Peptidase_M23"/>
    <property type="match status" value="1"/>
</dbReference>
<evidence type="ECO:0000313" key="4">
    <source>
        <dbReference type="EMBL" id="OYO21021.1"/>
    </source>
</evidence>
<dbReference type="Gene3D" id="2.70.70.10">
    <property type="entry name" value="Glucose Permease (Domain IIA)"/>
    <property type="match status" value="1"/>
</dbReference>
<keyword evidence="2" id="KW-0732">Signal</keyword>
<dbReference type="PANTHER" id="PTHR21666:SF270">
    <property type="entry name" value="MUREIN HYDROLASE ACTIVATOR ENVC"/>
    <property type="match status" value="1"/>
</dbReference>
<evidence type="ECO:0000313" key="5">
    <source>
        <dbReference type="Proteomes" id="UP000216311"/>
    </source>
</evidence>
<dbReference type="InterPro" id="IPR011055">
    <property type="entry name" value="Dup_hybrid_motif"/>
</dbReference>
<dbReference type="SUPFAM" id="SSF51261">
    <property type="entry name" value="Duplicated hybrid motif"/>
    <property type="match status" value="1"/>
</dbReference>
<evidence type="ECO:0000256" key="2">
    <source>
        <dbReference type="SAM" id="SignalP"/>
    </source>
</evidence>
<dbReference type="EMBL" id="NMVQ01000023">
    <property type="protein sequence ID" value="OYO21021.1"/>
    <property type="molecule type" value="Genomic_DNA"/>
</dbReference>
<dbReference type="AlphaFoldDB" id="A0A255GZH1"/>
<name>A0A255GZH1_9ACTN</name>
<feature type="signal peptide" evidence="2">
    <location>
        <begin position="1"/>
        <end position="35"/>
    </location>
</feature>
<dbReference type="OrthoDB" id="1099523at2"/>
<feature type="compositionally biased region" description="Low complexity" evidence="1">
    <location>
        <begin position="49"/>
        <end position="67"/>
    </location>
</feature>
<dbReference type="InterPro" id="IPR050570">
    <property type="entry name" value="Cell_wall_metabolism_enzyme"/>
</dbReference>
<keyword evidence="5" id="KW-1185">Reference proteome</keyword>
<gene>
    <name evidence="4" type="ORF">CGZ93_11125</name>
</gene>
<dbReference type="GO" id="GO:0004222">
    <property type="term" value="F:metalloendopeptidase activity"/>
    <property type="evidence" value="ECO:0007669"/>
    <property type="project" value="TreeGrafter"/>
</dbReference>
<dbReference type="CDD" id="cd12797">
    <property type="entry name" value="M23_peptidase"/>
    <property type="match status" value="1"/>
</dbReference>
<comment type="caution">
    <text evidence="4">The sequence shown here is derived from an EMBL/GenBank/DDBJ whole genome shotgun (WGS) entry which is preliminary data.</text>
</comment>
<proteinExistence type="predicted"/>
<evidence type="ECO:0000256" key="1">
    <source>
        <dbReference type="SAM" id="MobiDB-lite"/>
    </source>
</evidence>
<feature type="chain" id="PRO_5012400443" description="M23ase beta-sheet core domain-containing protein" evidence="2">
    <location>
        <begin position="36"/>
        <end position="228"/>
    </location>
</feature>
<organism evidence="4 5">
    <name type="scientific">Enemella dayhoffiae</name>
    <dbReference type="NCBI Taxonomy" id="2016507"/>
    <lineage>
        <taxon>Bacteria</taxon>
        <taxon>Bacillati</taxon>
        <taxon>Actinomycetota</taxon>
        <taxon>Actinomycetes</taxon>
        <taxon>Propionibacteriales</taxon>
        <taxon>Propionibacteriaceae</taxon>
        <taxon>Enemella</taxon>
    </lineage>
</organism>
<feature type="domain" description="M23ase beta-sheet core" evidence="3">
    <location>
        <begin position="97"/>
        <end position="185"/>
    </location>
</feature>